<evidence type="ECO:0000256" key="1">
    <source>
        <dbReference type="SAM" id="MobiDB-lite"/>
    </source>
</evidence>
<name>A0ABM8GJK5_9MICO</name>
<evidence type="ECO:0000313" key="3">
    <source>
        <dbReference type="Proteomes" id="UP001321486"/>
    </source>
</evidence>
<evidence type="ECO:0000313" key="2">
    <source>
        <dbReference type="EMBL" id="BDZ48558.1"/>
    </source>
</evidence>
<gene>
    <name evidence="2" type="ORF">GCM10025867_07990</name>
</gene>
<proteinExistence type="predicted"/>
<dbReference type="Proteomes" id="UP001321486">
    <property type="component" value="Chromosome"/>
</dbReference>
<protein>
    <submittedName>
        <fullName evidence="2">Uncharacterized protein</fullName>
    </submittedName>
</protein>
<feature type="compositionally biased region" description="Basic and acidic residues" evidence="1">
    <location>
        <begin position="39"/>
        <end position="56"/>
    </location>
</feature>
<feature type="region of interest" description="Disordered" evidence="1">
    <location>
        <begin position="1"/>
        <end position="56"/>
    </location>
</feature>
<keyword evidence="3" id="KW-1185">Reference proteome</keyword>
<reference evidence="3" key="1">
    <citation type="journal article" date="2019" name="Int. J. Syst. Evol. Microbiol.">
        <title>The Global Catalogue of Microorganisms (GCM) 10K type strain sequencing project: providing services to taxonomists for standard genome sequencing and annotation.</title>
        <authorList>
            <consortium name="The Broad Institute Genomics Platform"/>
            <consortium name="The Broad Institute Genome Sequencing Center for Infectious Disease"/>
            <person name="Wu L."/>
            <person name="Ma J."/>
        </authorList>
    </citation>
    <scope>NUCLEOTIDE SEQUENCE [LARGE SCALE GENOMIC DNA]</scope>
    <source>
        <strain evidence="3">NBRC 108728</strain>
    </source>
</reference>
<accession>A0ABM8GJK5</accession>
<organism evidence="2 3">
    <name type="scientific">Frondihabitans sucicola</name>
    <dbReference type="NCBI Taxonomy" id="1268041"/>
    <lineage>
        <taxon>Bacteria</taxon>
        <taxon>Bacillati</taxon>
        <taxon>Actinomycetota</taxon>
        <taxon>Actinomycetes</taxon>
        <taxon>Micrococcales</taxon>
        <taxon>Microbacteriaceae</taxon>
        <taxon>Frondihabitans</taxon>
    </lineage>
</organism>
<sequence length="86" mass="8913">MGVDSAGGSQHQSLASAPEATHPVTETLAHRLFPARPRKVGEGVEKGVGRGKEHGQGHVTVAALPVAVDEAWLGGEQRLLAKRSDG</sequence>
<dbReference type="EMBL" id="AP027732">
    <property type="protein sequence ID" value="BDZ48558.1"/>
    <property type="molecule type" value="Genomic_DNA"/>
</dbReference>